<comment type="caution">
    <text evidence="3">The sequence shown here is derived from an EMBL/GenBank/DDBJ whole genome shotgun (WGS) entry which is preliminary data.</text>
</comment>
<evidence type="ECO:0000256" key="2">
    <source>
        <dbReference type="SAM" id="SignalP"/>
    </source>
</evidence>
<feature type="signal peptide" evidence="2">
    <location>
        <begin position="1"/>
        <end position="21"/>
    </location>
</feature>
<dbReference type="PROSITE" id="PS51257">
    <property type="entry name" value="PROKAR_LIPOPROTEIN"/>
    <property type="match status" value="1"/>
</dbReference>
<feature type="compositionally biased region" description="Low complexity" evidence="1">
    <location>
        <begin position="36"/>
        <end position="53"/>
    </location>
</feature>
<evidence type="ECO:0000256" key="1">
    <source>
        <dbReference type="SAM" id="MobiDB-lite"/>
    </source>
</evidence>
<dbReference type="Proteomes" id="UP001253595">
    <property type="component" value="Unassembled WGS sequence"/>
</dbReference>
<accession>A0ABU1V372</accession>
<keyword evidence="4" id="KW-1185">Reference proteome</keyword>
<keyword evidence="2" id="KW-0732">Signal</keyword>
<evidence type="ECO:0000313" key="4">
    <source>
        <dbReference type="Proteomes" id="UP001253595"/>
    </source>
</evidence>
<evidence type="ECO:0000313" key="3">
    <source>
        <dbReference type="EMBL" id="MDR7091892.1"/>
    </source>
</evidence>
<dbReference type="EMBL" id="JAVDVX010000008">
    <property type="protein sequence ID" value="MDR7091892.1"/>
    <property type="molecule type" value="Genomic_DNA"/>
</dbReference>
<organism evidence="3 4">
    <name type="scientific">Cellvibrio fibrivorans</name>
    <dbReference type="NCBI Taxonomy" id="126350"/>
    <lineage>
        <taxon>Bacteria</taxon>
        <taxon>Pseudomonadati</taxon>
        <taxon>Pseudomonadota</taxon>
        <taxon>Gammaproteobacteria</taxon>
        <taxon>Cellvibrionales</taxon>
        <taxon>Cellvibrionaceae</taxon>
        <taxon>Cellvibrio</taxon>
    </lineage>
</organism>
<proteinExistence type="predicted"/>
<feature type="chain" id="PRO_5047022091" description="ExoP galactose-binding-like domain-containing protein" evidence="2">
    <location>
        <begin position="22"/>
        <end position="366"/>
    </location>
</feature>
<reference evidence="3 4" key="1">
    <citation type="submission" date="2023-07" db="EMBL/GenBank/DDBJ databases">
        <title>Sorghum-associated microbial communities from plants grown in Nebraska, USA.</title>
        <authorList>
            <person name="Schachtman D."/>
        </authorList>
    </citation>
    <scope>NUCLEOTIDE SEQUENCE [LARGE SCALE GENOMIC DNA]</scope>
    <source>
        <strain evidence="3 4">BE190</strain>
    </source>
</reference>
<evidence type="ECO:0008006" key="5">
    <source>
        <dbReference type="Google" id="ProtNLM"/>
    </source>
</evidence>
<feature type="region of interest" description="Disordered" evidence="1">
    <location>
        <begin position="25"/>
        <end position="53"/>
    </location>
</feature>
<protein>
    <recommendedName>
        <fullName evidence="5">ExoP galactose-binding-like domain-containing protein</fullName>
    </recommendedName>
</protein>
<dbReference type="RefSeq" id="WP_310075668.1">
    <property type="nucleotide sequence ID" value="NZ_JAVDVX010000008.1"/>
</dbReference>
<sequence length="366" mass="38349">MQSLIKTCALPVVLISLTACGGGGGGGSKPAPSPVPSSTAASSVAPSSVAPSSTPASSLAASSIAPASSADASSSAASSSVAGTESTQTATVYANYSVAAIDNCGVGIGAANKTFAIFADYDSGVQNQSLSSLNFSGWNHATNGSTTEWTNLKLAGSNYNFNNNAKVNSSCNSVDTLDMLLVKKINDWDHQHSNGFERNILAYGYKFGDIESLTVDVKINNAKTSIPSVASLKTIYTSYLDPKKPDAVENLEDGKVNIGIVIYDGKTASTWMAKKIIQLDQSALGDKWIRVTIPMSGMKHCLEANYNCADRPFSELSSKTIAGIQFVGETKSGAVLRGDISSWSTSIPETFKEADLSFKKIEFQLK</sequence>
<name>A0ABU1V372_9GAMM</name>
<gene>
    <name evidence="3" type="ORF">J2X05_003930</name>
</gene>